<keyword evidence="1" id="KW-0067">ATP-binding</keyword>
<dbReference type="GO" id="GO:0046872">
    <property type="term" value="F:metal ion binding"/>
    <property type="evidence" value="ECO:0007669"/>
    <property type="project" value="InterPro"/>
</dbReference>
<evidence type="ECO:0000256" key="1">
    <source>
        <dbReference type="PROSITE-ProRule" id="PRU00409"/>
    </source>
</evidence>
<organism evidence="4">
    <name type="scientific">uncultured Solirubrobacteraceae bacterium</name>
    <dbReference type="NCBI Taxonomy" id="1162706"/>
    <lineage>
        <taxon>Bacteria</taxon>
        <taxon>Bacillati</taxon>
        <taxon>Actinomycetota</taxon>
        <taxon>Thermoleophilia</taxon>
        <taxon>Solirubrobacterales</taxon>
        <taxon>Solirubrobacteraceae</taxon>
        <taxon>environmental samples</taxon>
    </lineage>
</organism>
<feature type="region of interest" description="Disordered" evidence="2">
    <location>
        <begin position="354"/>
        <end position="386"/>
    </location>
</feature>
<keyword evidence="1" id="KW-0547">Nucleotide-binding</keyword>
<dbReference type="Pfam" id="PF14397">
    <property type="entry name" value="ATPgrasp_ST"/>
    <property type="match status" value="1"/>
</dbReference>
<dbReference type="SUPFAM" id="SSF56059">
    <property type="entry name" value="Glutathione synthetase ATP-binding domain-like"/>
    <property type="match status" value="1"/>
</dbReference>
<accession>A0A6J4R6K6</accession>
<dbReference type="PROSITE" id="PS50975">
    <property type="entry name" value="ATP_GRASP"/>
    <property type="match status" value="1"/>
</dbReference>
<dbReference type="AlphaFoldDB" id="A0A6J4R6K6"/>
<gene>
    <name evidence="4" type="ORF">AVDCRST_MAG38-534</name>
</gene>
<evidence type="ECO:0000313" key="4">
    <source>
        <dbReference type="EMBL" id="CAA9464224.1"/>
    </source>
</evidence>
<proteinExistence type="predicted"/>
<dbReference type="InterPro" id="IPR011761">
    <property type="entry name" value="ATP-grasp"/>
</dbReference>
<name>A0A6J4R6K6_9ACTN</name>
<evidence type="ECO:0000256" key="2">
    <source>
        <dbReference type="SAM" id="MobiDB-lite"/>
    </source>
</evidence>
<dbReference type="InterPro" id="IPR039523">
    <property type="entry name" value="RimK-rel_E_lig_ATP-grasp"/>
</dbReference>
<dbReference type="GO" id="GO:0005524">
    <property type="term" value="F:ATP binding"/>
    <property type="evidence" value="ECO:0007669"/>
    <property type="project" value="UniProtKB-UniRule"/>
</dbReference>
<protein>
    <recommendedName>
        <fullName evidence="3">ATP-grasp domain-containing protein</fullName>
    </recommendedName>
</protein>
<sequence>MNQKELKRVFRRLKREMGDAYTGTGDRGMRRQIDVWRHGFVAQQAVLFDFDRYGYEPFLSEFERKKRLPRLNTNTALFKDKLLAFLFFREIGTPSPAVFAFGDERGLTHLDGHETPGGVEELLEKHGKLIVKPRDGAHGRGILLIEQDGERTLVNGSAVPDLGSLLDDRVIISEFAEQHDYAREIFPGSSNTLRVINVRDHRTGEPFVTMATHRFGTRRSQPVDNIELGGLSAGVDVATGVLGRLAAMPDAASRTREPLGWRDDHPDTGVIVTGTVVPHWEDIVGELNRTMRALPEFSFVGWDVLVTRDGFTVIEGNTGPGISFQIHGPLLSDERVRALFQARGVLSRVARSRRRFEPGTRGPTDLDGSGALDRSPAPASARSGPT</sequence>
<dbReference type="EMBL" id="CADCVJ010000032">
    <property type="protein sequence ID" value="CAA9464224.1"/>
    <property type="molecule type" value="Genomic_DNA"/>
</dbReference>
<reference evidence="4" key="1">
    <citation type="submission" date="2020-02" db="EMBL/GenBank/DDBJ databases">
        <authorList>
            <person name="Meier V. D."/>
        </authorList>
    </citation>
    <scope>NUCLEOTIDE SEQUENCE</scope>
    <source>
        <strain evidence="4">AVDCRST_MAG38</strain>
    </source>
</reference>
<evidence type="ECO:0000259" key="3">
    <source>
        <dbReference type="PROSITE" id="PS50975"/>
    </source>
</evidence>
<feature type="domain" description="ATP-grasp" evidence="3">
    <location>
        <begin position="85"/>
        <end position="350"/>
    </location>
</feature>